<dbReference type="NCBIfam" id="TIGR00444">
    <property type="entry name" value="mazG"/>
    <property type="match status" value="1"/>
</dbReference>
<evidence type="ECO:0000259" key="1">
    <source>
        <dbReference type="Pfam" id="PF03819"/>
    </source>
</evidence>
<dbReference type="Proteomes" id="UP000233256">
    <property type="component" value="Unassembled WGS sequence"/>
</dbReference>
<keyword evidence="2" id="KW-0378">Hydrolase</keyword>
<dbReference type="NCBIfam" id="NF007113">
    <property type="entry name" value="PRK09562.1"/>
    <property type="match status" value="1"/>
</dbReference>
<comment type="caution">
    <text evidence="2">The sequence shown here is derived from an EMBL/GenBank/DDBJ whole genome shotgun (WGS) entry which is preliminary data.</text>
</comment>
<dbReference type="EMBL" id="PGXC01000077">
    <property type="protein sequence ID" value="PKK87985.1"/>
    <property type="molecule type" value="Genomic_DNA"/>
</dbReference>
<reference evidence="2 3" key="1">
    <citation type="journal article" date="2017" name="ISME J.">
        <title>Potential for microbial H2 and metal transformations associated with novel bacteria and archaea in deep terrestrial subsurface sediments.</title>
        <authorList>
            <person name="Hernsdorf A.W."/>
            <person name="Amano Y."/>
            <person name="Miyakawa K."/>
            <person name="Ise K."/>
            <person name="Suzuki Y."/>
            <person name="Anantharaman K."/>
            <person name="Probst A."/>
            <person name="Burstein D."/>
            <person name="Thomas B.C."/>
            <person name="Banfield J.F."/>
        </authorList>
    </citation>
    <scope>NUCLEOTIDE SEQUENCE [LARGE SCALE GENOMIC DNA]</scope>
    <source>
        <strain evidence="2">HGW-Wallbacteria-1</strain>
    </source>
</reference>
<dbReference type="Pfam" id="PF03819">
    <property type="entry name" value="MazG"/>
    <property type="match status" value="2"/>
</dbReference>
<evidence type="ECO:0000313" key="2">
    <source>
        <dbReference type="EMBL" id="PKK87985.1"/>
    </source>
</evidence>
<dbReference type="GO" id="GO:0006203">
    <property type="term" value="P:dGTP catabolic process"/>
    <property type="evidence" value="ECO:0007669"/>
    <property type="project" value="TreeGrafter"/>
</dbReference>
<dbReference type="CDD" id="cd11528">
    <property type="entry name" value="NTP-PPase_MazG_Nterm"/>
    <property type="match status" value="1"/>
</dbReference>
<dbReference type="PANTHER" id="PTHR30522">
    <property type="entry name" value="NUCLEOSIDE TRIPHOSPHATE PYROPHOSPHOHYDROLASE"/>
    <property type="match status" value="1"/>
</dbReference>
<sequence length="275" mass="31730">MIDYQHTNAVTFSEAVEKLYAILTMLRSPEGCPWDREQSPADISRALLDETYEYIDALLEQDMDACSEEIGDVLLNAFMITRMHEEAGDFSPIDAINAVCAKLIRRHPHVFSHAQANDSSEVLDLWNSIKENVEGKKSHDEDFFSRVPKSLPKLEEAWEIQKKMRKVGFDWPNIDGVIDKVDEEHKELLEAIAHRETNPSHVEEELGDLLFAIVNLARYLKISPSVALHRSNRKVRDRFNKLAKIGAQRDIPLSWEHVDKLNDIWEEIKLDEKSR</sequence>
<dbReference type="GO" id="GO:0046081">
    <property type="term" value="P:dUTP catabolic process"/>
    <property type="evidence" value="ECO:0007669"/>
    <property type="project" value="TreeGrafter"/>
</dbReference>
<evidence type="ECO:0000313" key="3">
    <source>
        <dbReference type="Proteomes" id="UP000233256"/>
    </source>
</evidence>
<dbReference type="InterPro" id="IPR048015">
    <property type="entry name" value="NTP-PPase_MazG-like_N"/>
</dbReference>
<accession>A0A2N1PI23</accession>
<feature type="domain" description="NTP pyrophosphohydrolase MazG-like" evidence="1">
    <location>
        <begin position="181"/>
        <end position="240"/>
    </location>
</feature>
<dbReference type="SUPFAM" id="SSF101386">
    <property type="entry name" value="all-alpha NTP pyrophosphatases"/>
    <property type="match status" value="2"/>
</dbReference>
<name>A0A2N1PI23_9BACT</name>
<feature type="domain" description="NTP pyrophosphohydrolase MazG-like" evidence="1">
    <location>
        <begin position="38"/>
        <end position="111"/>
    </location>
</feature>
<dbReference type="AlphaFoldDB" id="A0A2N1PI23"/>
<dbReference type="PANTHER" id="PTHR30522:SF0">
    <property type="entry name" value="NUCLEOSIDE TRIPHOSPHATE PYROPHOSPHOHYDROLASE"/>
    <property type="match status" value="1"/>
</dbReference>
<dbReference type="CDD" id="cd11529">
    <property type="entry name" value="NTP-PPase_MazG_Cterm"/>
    <property type="match status" value="1"/>
</dbReference>
<organism evidence="2 3">
    <name type="scientific">Candidatus Wallbacteria bacterium HGW-Wallbacteria-1</name>
    <dbReference type="NCBI Taxonomy" id="2013854"/>
    <lineage>
        <taxon>Bacteria</taxon>
        <taxon>Candidatus Walliibacteriota</taxon>
    </lineage>
</organism>
<dbReference type="InterPro" id="IPR011551">
    <property type="entry name" value="NTP_PyrPHydrolase_MazG"/>
</dbReference>
<dbReference type="GO" id="GO:0046061">
    <property type="term" value="P:dATP catabolic process"/>
    <property type="evidence" value="ECO:0007669"/>
    <property type="project" value="TreeGrafter"/>
</dbReference>
<dbReference type="InterPro" id="IPR004518">
    <property type="entry name" value="MazG-like_dom"/>
</dbReference>
<dbReference type="Gene3D" id="1.10.287.1080">
    <property type="entry name" value="MazG-like"/>
    <property type="match status" value="2"/>
</dbReference>
<dbReference type="InterPro" id="IPR048011">
    <property type="entry name" value="NTP-PPase_MazG-like_C"/>
</dbReference>
<dbReference type="GO" id="GO:0046047">
    <property type="term" value="P:TTP catabolic process"/>
    <property type="evidence" value="ECO:0007669"/>
    <property type="project" value="TreeGrafter"/>
</dbReference>
<gene>
    <name evidence="2" type="ORF">CVV64_20785</name>
</gene>
<proteinExistence type="predicted"/>
<protein>
    <submittedName>
        <fullName evidence="2">Nucleoside triphosphate pyrophosphohydrolase</fullName>
    </submittedName>
</protein>
<dbReference type="GO" id="GO:0046052">
    <property type="term" value="P:UTP catabolic process"/>
    <property type="evidence" value="ECO:0007669"/>
    <property type="project" value="TreeGrafter"/>
</dbReference>
<dbReference type="GO" id="GO:0047429">
    <property type="term" value="F:nucleoside triphosphate diphosphatase activity"/>
    <property type="evidence" value="ECO:0007669"/>
    <property type="project" value="InterPro"/>
</dbReference>
<dbReference type="GO" id="GO:0046076">
    <property type="term" value="P:dTTP catabolic process"/>
    <property type="evidence" value="ECO:0007669"/>
    <property type="project" value="TreeGrafter"/>
</dbReference>